<organism evidence="1 2">
    <name type="scientific">Ambispora leptoticha</name>
    <dbReference type="NCBI Taxonomy" id="144679"/>
    <lineage>
        <taxon>Eukaryota</taxon>
        <taxon>Fungi</taxon>
        <taxon>Fungi incertae sedis</taxon>
        <taxon>Mucoromycota</taxon>
        <taxon>Glomeromycotina</taxon>
        <taxon>Glomeromycetes</taxon>
        <taxon>Archaeosporales</taxon>
        <taxon>Ambisporaceae</taxon>
        <taxon>Ambispora</taxon>
    </lineage>
</organism>
<proteinExistence type="predicted"/>
<gene>
    <name evidence="1" type="ORF">ALEPTO_LOCUS10975</name>
</gene>
<dbReference type="AlphaFoldDB" id="A0A9N9EQF8"/>
<accession>A0A9N9EQF8</accession>
<evidence type="ECO:0000313" key="2">
    <source>
        <dbReference type="Proteomes" id="UP000789508"/>
    </source>
</evidence>
<name>A0A9N9EQF8_9GLOM</name>
<dbReference type="Proteomes" id="UP000789508">
    <property type="component" value="Unassembled WGS sequence"/>
</dbReference>
<protein>
    <submittedName>
        <fullName evidence="1">10251_t:CDS:1</fullName>
    </submittedName>
</protein>
<comment type="caution">
    <text evidence="1">The sequence shown here is derived from an EMBL/GenBank/DDBJ whole genome shotgun (WGS) entry which is preliminary data.</text>
</comment>
<keyword evidence="2" id="KW-1185">Reference proteome</keyword>
<dbReference type="EMBL" id="CAJVPS010014911">
    <property type="protein sequence ID" value="CAG8684811.1"/>
    <property type="molecule type" value="Genomic_DNA"/>
</dbReference>
<evidence type="ECO:0000313" key="1">
    <source>
        <dbReference type="EMBL" id="CAG8684811.1"/>
    </source>
</evidence>
<sequence length="80" mass="9070">SQQKDYIFQDLVEEEIAFRGKDIEEDKYNLLKISNTISLTGFSGLEGWADNPLDSFDKMFRVDCNTVFSSIVTPLGTSKI</sequence>
<reference evidence="1" key="1">
    <citation type="submission" date="2021-06" db="EMBL/GenBank/DDBJ databases">
        <authorList>
            <person name="Kallberg Y."/>
            <person name="Tangrot J."/>
            <person name="Rosling A."/>
        </authorList>
    </citation>
    <scope>NUCLEOTIDE SEQUENCE</scope>
    <source>
        <strain evidence="1">FL130A</strain>
    </source>
</reference>
<feature type="non-terminal residue" evidence="1">
    <location>
        <position position="1"/>
    </location>
</feature>